<accession>A0A368JS97</accession>
<evidence type="ECO:0000313" key="2">
    <source>
        <dbReference type="Proteomes" id="UP000253383"/>
    </source>
</evidence>
<dbReference type="GO" id="GO:0003677">
    <property type="term" value="F:DNA binding"/>
    <property type="evidence" value="ECO:0007669"/>
    <property type="project" value="UniProtKB-KW"/>
</dbReference>
<name>A0A368JS97_9BACT</name>
<protein>
    <submittedName>
        <fullName evidence="1">Winged helix DNA-binding domain-containing protein</fullName>
    </submittedName>
</protein>
<dbReference type="Proteomes" id="UP000253383">
    <property type="component" value="Unassembled WGS sequence"/>
</dbReference>
<reference evidence="1 2" key="1">
    <citation type="submission" date="2018-07" db="EMBL/GenBank/DDBJ databases">
        <title>Genome analysis of Larkinella rosea.</title>
        <authorList>
            <person name="Zhou Z."/>
            <person name="Wang G."/>
        </authorList>
    </citation>
    <scope>NUCLEOTIDE SEQUENCE [LARGE SCALE GENOMIC DNA]</scope>
    <source>
        <strain evidence="2">zzj9</strain>
    </source>
</reference>
<proteinExistence type="predicted"/>
<keyword evidence="2" id="KW-1185">Reference proteome</keyword>
<dbReference type="PANTHER" id="PTHR38479">
    <property type="entry name" value="LMO0824 PROTEIN"/>
    <property type="match status" value="1"/>
</dbReference>
<organism evidence="1 2">
    <name type="scientific">Larkinella punicea</name>
    <dbReference type="NCBI Taxonomy" id="2315727"/>
    <lineage>
        <taxon>Bacteria</taxon>
        <taxon>Pseudomonadati</taxon>
        <taxon>Bacteroidota</taxon>
        <taxon>Cytophagia</taxon>
        <taxon>Cytophagales</taxon>
        <taxon>Spirosomataceae</taxon>
        <taxon>Larkinella</taxon>
    </lineage>
</organism>
<dbReference type="PANTHER" id="PTHR38479:SF2">
    <property type="entry name" value="WINGED HELIX DNA-BINDING DOMAIN-CONTAINING PROTEIN"/>
    <property type="match status" value="1"/>
</dbReference>
<dbReference type="AlphaFoldDB" id="A0A368JS97"/>
<keyword evidence="1" id="KW-0238">DNA-binding</keyword>
<comment type="caution">
    <text evidence="1">The sequence shown here is derived from an EMBL/GenBank/DDBJ whole genome shotgun (WGS) entry which is preliminary data.</text>
</comment>
<sequence length="388" mass="43123">MLLTQGCHPSVVLLIGASPNPIKANAIIFFHLHAMTHSDIVQYRLSQQHLMQPSLTTPGDLVAWFGAVQGQDYAAGKWGLGNRLPGSTDADIEQAIADRIILRTWPMRGTLHWVAAADIRWILELNQPRLQTLYASHFRQLELSEPVIAKSKTVFTKALSGGQQLTRPELKTALEQAGIPAHENRLSMLLARASYDRLLCHGIRRGKEFTFTLLDDWVPPTKPRLRDEALAEWTRRYFTSHGPATLADFSWWSGLTLTDARAGMDLIKSGFVSEVVAGQTYWMLASLPALHEHTTNACLLPVYDEYLVAYKDRSAPLGGLDPAQIAKAGNGIFSPVIVIDGRVVGTWKRTLKKDAVLIETSLFTTLTDAQQQALSDAKVRYQRFLGCE</sequence>
<gene>
    <name evidence="1" type="ORF">DUE52_08255</name>
</gene>
<dbReference type="Pfam" id="PF06224">
    <property type="entry name" value="AlkZ-like"/>
    <property type="match status" value="1"/>
</dbReference>
<evidence type="ECO:0000313" key="1">
    <source>
        <dbReference type="EMBL" id="RCR70342.1"/>
    </source>
</evidence>
<dbReference type="InterPro" id="IPR009351">
    <property type="entry name" value="AlkZ-like"/>
</dbReference>
<dbReference type="EMBL" id="QOWE01000005">
    <property type="protein sequence ID" value="RCR70342.1"/>
    <property type="molecule type" value="Genomic_DNA"/>
</dbReference>